<evidence type="ECO:0000313" key="2">
    <source>
        <dbReference type="EMBL" id="GFS33114.1"/>
    </source>
</evidence>
<dbReference type="EMBL" id="BJWL01000181">
    <property type="protein sequence ID" value="GFS33114.1"/>
    <property type="molecule type" value="Genomic_DNA"/>
</dbReference>
<reference evidence="3" key="1">
    <citation type="submission" date="2019-07" db="EMBL/GenBank/DDBJ databases">
        <title>De Novo Assembly of kiwifruit Actinidia rufa.</title>
        <authorList>
            <person name="Sugita-Konishi S."/>
            <person name="Sato K."/>
            <person name="Mori E."/>
            <person name="Abe Y."/>
            <person name="Kisaki G."/>
            <person name="Hamano K."/>
            <person name="Suezawa K."/>
            <person name="Otani M."/>
            <person name="Fukuda T."/>
            <person name="Manabe T."/>
            <person name="Gomi K."/>
            <person name="Tabuchi M."/>
            <person name="Akimitsu K."/>
            <person name="Kataoka I."/>
        </authorList>
    </citation>
    <scope>NUCLEOTIDE SEQUENCE [LARGE SCALE GENOMIC DNA]</scope>
    <source>
        <strain evidence="3">cv. Fuchu</strain>
    </source>
</reference>
<feature type="compositionally biased region" description="Basic and acidic residues" evidence="1">
    <location>
        <begin position="83"/>
        <end position="96"/>
    </location>
</feature>
<dbReference type="Proteomes" id="UP000585474">
    <property type="component" value="Unassembled WGS sequence"/>
</dbReference>
<proteinExistence type="predicted"/>
<protein>
    <submittedName>
        <fullName evidence="2">Uncharacterized protein</fullName>
    </submittedName>
</protein>
<gene>
    <name evidence="2" type="ORF">Acr_00g0026390</name>
</gene>
<keyword evidence="3" id="KW-1185">Reference proteome</keyword>
<dbReference type="AlphaFoldDB" id="A0A7J0DDM1"/>
<accession>A0A7J0DDM1</accession>
<feature type="region of interest" description="Disordered" evidence="1">
    <location>
        <begin position="53"/>
        <end position="109"/>
    </location>
</feature>
<evidence type="ECO:0000313" key="3">
    <source>
        <dbReference type="Proteomes" id="UP000585474"/>
    </source>
</evidence>
<sequence>MRSRISFIRGIWRLEAATTLRRKMLATQLTLQPMRVSLAFPKVIPPEVTIPEITSDVNKNGPKEARPAGEGNPKKGMTLFNAKKKEPLPSPYDKKKGPSTKPPTKSKVNSRLAMIQDMPTFVAPRKGTLVNPGLILGLESFALDNHAMAKKLFQGVVLPIDKNSQNEEEKGPRQDVDDEFKASNEYKEAIERAASSYFGEDFDLCNKKISILHPVINIHDLQINPDLVDEDKEEKKDVPDANLP</sequence>
<evidence type="ECO:0000256" key="1">
    <source>
        <dbReference type="SAM" id="MobiDB-lite"/>
    </source>
</evidence>
<name>A0A7J0DDM1_9ERIC</name>
<comment type="caution">
    <text evidence="2">The sequence shown here is derived from an EMBL/GenBank/DDBJ whole genome shotgun (WGS) entry which is preliminary data.</text>
</comment>
<organism evidence="2 3">
    <name type="scientific">Actinidia rufa</name>
    <dbReference type="NCBI Taxonomy" id="165716"/>
    <lineage>
        <taxon>Eukaryota</taxon>
        <taxon>Viridiplantae</taxon>
        <taxon>Streptophyta</taxon>
        <taxon>Embryophyta</taxon>
        <taxon>Tracheophyta</taxon>
        <taxon>Spermatophyta</taxon>
        <taxon>Magnoliopsida</taxon>
        <taxon>eudicotyledons</taxon>
        <taxon>Gunneridae</taxon>
        <taxon>Pentapetalae</taxon>
        <taxon>asterids</taxon>
        <taxon>Ericales</taxon>
        <taxon>Actinidiaceae</taxon>
        <taxon>Actinidia</taxon>
    </lineage>
</organism>